<reference evidence="2 3" key="1">
    <citation type="submission" date="2020-04" db="EMBL/GenBank/DDBJ databases">
        <title>Description of novel Gluconacetobacter.</title>
        <authorList>
            <person name="Sombolestani A."/>
        </authorList>
    </citation>
    <scope>NUCLEOTIDE SEQUENCE [LARGE SCALE GENOMIC DNA]</scope>
    <source>
        <strain evidence="2 3">LMG 27802</strain>
    </source>
</reference>
<accession>A0A7W4PMQ8</accession>
<dbReference type="RefSeq" id="WP_182961472.1">
    <property type="nucleotide sequence ID" value="NZ_JABEQM010000022.1"/>
</dbReference>
<sequence>MSAILLDGALGLLVIVAWVAVLGFLRLPETLDALHAAALLNVAGSASLIMVCVIADGLSARTIKLVLIALLLVFGGAVVSQMIGRAHLHRAAEEERP</sequence>
<dbReference type="AlphaFoldDB" id="A0A7W4PMQ8"/>
<keyword evidence="3" id="KW-1185">Reference proteome</keyword>
<dbReference type="Proteomes" id="UP000578030">
    <property type="component" value="Unassembled WGS sequence"/>
</dbReference>
<dbReference type="GO" id="GO:0098662">
    <property type="term" value="P:inorganic cation transmembrane transport"/>
    <property type="evidence" value="ECO:0007669"/>
    <property type="project" value="InterPro"/>
</dbReference>
<feature type="transmembrane region" description="Helical" evidence="1">
    <location>
        <begin position="9"/>
        <end position="27"/>
    </location>
</feature>
<dbReference type="InterPro" id="IPR005133">
    <property type="entry name" value="PhaG_MnhG_YufB"/>
</dbReference>
<name>A0A7W4PMQ8_9PROT</name>
<keyword evidence="1" id="KW-1133">Transmembrane helix</keyword>
<proteinExistence type="predicted"/>
<protein>
    <submittedName>
        <fullName evidence="2">Cation:proton antiporter</fullName>
    </submittedName>
</protein>
<feature type="transmembrane region" description="Helical" evidence="1">
    <location>
        <begin position="33"/>
        <end position="53"/>
    </location>
</feature>
<dbReference type="Pfam" id="PF03334">
    <property type="entry name" value="PhaG_MnhG_YufB"/>
    <property type="match status" value="1"/>
</dbReference>
<gene>
    <name evidence="2" type="ORF">HLH28_17130</name>
</gene>
<evidence type="ECO:0000313" key="2">
    <source>
        <dbReference type="EMBL" id="MBB2203273.1"/>
    </source>
</evidence>
<feature type="transmembrane region" description="Helical" evidence="1">
    <location>
        <begin position="65"/>
        <end position="83"/>
    </location>
</feature>
<dbReference type="EMBL" id="JABEQM010000022">
    <property type="protein sequence ID" value="MBB2203273.1"/>
    <property type="molecule type" value="Genomic_DNA"/>
</dbReference>
<evidence type="ECO:0000313" key="3">
    <source>
        <dbReference type="Proteomes" id="UP000578030"/>
    </source>
</evidence>
<dbReference type="GO" id="GO:0015297">
    <property type="term" value="F:antiporter activity"/>
    <property type="evidence" value="ECO:0007669"/>
    <property type="project" value="InterPro"/>
</dbReference>
<evidence type="ECO:0000256" key="1">
    <source>
        <dbReference type="SAM" id="Phobius"/>
    </source>
</evidence>
<organism evidence="2 3">
    <name type="scientific">Gluconacetobacter tumulisoli</name>
    <dbReference type="NCBI Taxonomy" id="1286189"/>
    <lineage>
        <taxon>Bacteria</taxon>
        <taxon>Pseudomonadati</taxon>
        <taxon>Pseudomonadota</taxon>
        <taxon>Alphaproteobacteria</taxon>
        <taxon>Acetobacterales</taxon>
        <taxon>Acetobacteraceae</taxon>
        <taxon>Gluconacetobacter</taxon>
    </lineage>
</organism>
<keyword evidence="1" id="KW-0472">Membrane</keyword>
<comment type="caution">
    <text evidence="2">The sequence shown here is derived from an EMBL/GenBank/DDBJ whole genome shotgun (WGS) entry which is preliminary data.</text>
</comment>
<keyword evidence="1" id="KW-0812">Transmembrane</keyword>